<evidence type="ECO:0000313" key="3">
    <source>
        <dbReference type="Proteomes" id="UP000236584"/>
    </source>
</evidence>
<dbReference type="KEGG" id="srub:C2R22_15605"/>
<keyword evidence="3" id="KW-1185">Reference proteome</keyword>
<dbReference type="EMBL" id="CP026309">
    <property type="protein sequence ID" value="AUV82886.1"/>
    <property type="molecule type" value="Genomic_DNA"/>
</dbReference>
<dbReference type="GeneID" id="35593547"/>
<dbReference type="RefSeq" id="WP_103426575.1">
    <property type="nucleotide sequence ID" value="NZ_CP026309.1"/>
</dbReference>
<dbReference type="InterPro" id="IPR055684">
    <property type="entry name" value="DUF7260"/>
</dbReference>
<reference evidence="2 3" key="1">
    <citation type="submission" date="2018-01" db="EMBL/GenBank/DDBJ databases">
        <title>Complete genome sequence of Salinigranum rubrum GX10T, an extremely halophilic archaeon isolated from a marine solar saltern.</title>
        <authorList>
            <person name="Han S."/>
        </authorList>
    </citation>
    <scope>NUCLEOTIDE SEQUENCE [LARGE SCALE GENOMIC DNA]</scope>
    <source>
        <strain evidence="2 3">GX10</strain>
    </source>
</reference>
<dbReference type="Proteomes" id="UP000236584">
    <property type="component" value="Chromosome"/>
</dbReference>
<dbReference type="OrthoDB" id="206489at2157"/>
<dbReference type="Pfam" id="PF23921">
    <property type="entry name" value="DUF7260"/>
    <property type="match status" value="1"/>
</dbReference>
<evidence type="ECO:0000313" key="2">
    <source>
        <dbReference type="EMBL" id="AUV82886.1"/>
    </source>
</evidence>
<proteinExistence type="predicted"/>
<protein>
    <recommendedName>
        <fullName evidence="1">DUF7260 domain-containing protein</fullName>
    </recommendedName>
</protein>
<evidence type="ECO:0000259" key="1">
    <source>
        <dbReference type="Pfam" id="PF23921"/>
    </source>
</evidence>
<name>A0A2I8VLT5_9EURY</name>
<organism evidence="2 3">
    <name type="scientific">Salinigranum rubrum</name>
    <dbReference type="NCBI Taxonomy" id="755307"/>
    <lineage>
        <taxon>Archaea</taxon>
        <taxon>Methanobacteriati</taxon>
        <taxon>Methanobacteriota</taxon>
        <taxon>Stenosarchaea group</taxon>
        <taxon>Halobacteria</taxon>
        <taxon>Halobacteriales</taxon>
        <taxon>Haloferacaceae</taxon>
        <taxon>Salinigranum</taxon>
    </lineage>
</organism>
<sequence length="332" mass="36919">MIASRWSRIFGLCVVALGTALFWTGVGVSSLHLRLPVAHLVEVSRVAAETTQPLGGAVAGHSLSHRGPTTPTTVGAGCVVAGYTRHVADAIETVRTERCRTLCEHGAFKRFAGRVADLETHRSQLSTGLSTNTGMLARSPTCDSQLETVRRAYRETVMAVPHYDDDYGDDFEESLRVEFGEEVACGFEATDTLTPQFKRLFVRGALLAADMRRSYVRTLERELDALDSAREAFEAAATALADHDGEYHRHPFGPLVARYEFLDAHARTCERVLYDRQRQRTNGWSGYDLDELHEYLYLDAATNYPILADGTSLLAALDEERRAVHRALVRRF</sequence>
<gene>
    <name evidence="2" type="ORF">C2R22_15605</name>
</gene>
<accession>A0A2I8VLT5</accession>
<dbReference type="AlphaFoldDB" id="A0A2I8VLT5"/>
<feature type="domain" description="DUF7260" evidence="1">
    <location>
        <begin position="86"/>
        <end position="321"/>
    </location>
</feature>